<dbReference type="AlphaFoldDB" id="A0AAV3S654"/>
<feature type="region of interest" description="Disordered" evidence="1">
    <location>
        <begin position="106"/>
        <end position="134"/>
    </location>
</feature>
<gene>
    <name evidence="2" type="ORF">GCM10009066_08850</name>
</gene>
<dbReference type="Pfam" id="PF25256">
    <property type="entry name" value="DUF7857"/>
    <property type="match status" value="1"/>
</dbReference>
<dbReference type="EMBL" id="BAAABL010000035">
    <property type="protein sequence ID" value="GAA0296613.1"/>
    <property type="molecule type" value="Genomic_DNA"/>
</dbReference>
<protein>
    <submittedName>
        <fullName evidence="2">Uncharacterized protein</fullName>
    </submittedName>
</protein>
<dbReference type="Proteomes" id="UP001500837">
    <property type="component" value="Unassembled WGS sequence"/>
</dbReference>
<reference evidence="2 3" key="1">
    <citation type="journal article" date="2019" name="Int. J. Syst. Evol. Microbiol.">
        <title>The Global Catalogue of Microorganisms (GCM) 10K type strain sequencing project: providing services to taxonomists for standard genome sequencing and annotation.</title>
        <authorList>
            <consortium name="The Broad Institute Genomics Platform"/>
            <consortium name="The Broad Institute Genome Sequencing Center for Infectious Disease"/>
            <person name="Wu L."/>
            <person name="Ma J."/>
        </authorList>
    </citation>
    <scope>NUCLEOTIDE SEQUENCE [LARGE SCALE GENOMIC DNA]</scope>
    <source>
        <strain evidence="2 3">JCM 16330</strain>
    </source>
</reference>
<proteinExistence type="predicted"/>
<accession>A0AAV3S654</accession>
<evidence type="ECO:0000313" key="2">
    <source>
        <dbReference type="EMBL" id="GAA0296613.1"/>
    </source>
</evidence>
<evidence type="ECO:0000256" key="1">
    <source>
        <dbReference type="SAM" id="MobiDB-lite"/>
    </source>
</evidence>
<name>A0AAV3S654_9EURY</name>
<dbReference type="RefSeq" id="WP_211313012.1">
    <property type="nucleotide sequence ID" value="NZ_BAAABL010000035.1"/>
</dbReference>
<dbReference type="InterPro" id="IPR057179">
    <property type="entry name" value="DUF7857"/>
</dbReference>
<comment type="caution">
    <text evidence="2">The sequence shown here is derived from an EMBL/GenBank/DDBJ whole genome shotgun (WGS) entry which is preliminary data.</text>
</comment>
<evidence type="ECO:0000313" key="3">
    <source>
        <dbReference type="Proteomes" id="UP001500837"/>
    </source>
</evidence>
<keyword evidence="3" id="KW-1185">Reference proteome</keyword>
<organism evidence="2 3">
    <name type="scientific">Halarchaeum salinum</name>
    <dbReference type="NCBI Taxonomy" id="489912"/>
    <lineage>
        <taxon>Archaea</taxon>
        <taxon>Methanobacteriati</taxon>
        <taxon>Methanobacteriota</taxon>
        <taxon>Stenosarchaea group</taxon>
        <taxon>Halobacteria</taxon>
        <taxon>Halobacteriales</taxon>
        <taxon>Halobacteriaceae</taxon>
    </lineage>
</organism>
<feature type="compositionally biased region" description="Basic and acidic residues" evidence="1">
    <location>
        <begin position="106"/>
        <end position="115"/>
    </location>
</feature>
<sequence length="172" mass="17469">MSISIKSAATDHGGVTLVTAVVRNDGETDRRVRIANELDSVVRPPTQDGVAVDGWNGDGFEGVVAGGGTLALGYACGGAPADDPCRVAWTERAEATTATAATVADALRDLDDPRPPAESGPNGTPTTEPIPPAVATWLDGVADRVGDGTASEADRRALEAVDEHLRTLAGGA</sequence>